<sequence length="797" mass="88197">MVVSGNDPLESFLNSVQVVKTAFSPLESNFRKVARSFQHCFNGVSQKGKLSRAVDDADGELVAARLNVKNKSGQRLVFNGDGDDPRKGKFPIKILLGIFKEECGSNDHCDTNVSHDWGEKLNENMWKKGLKQRYGSGKEDGNGNFLHFEMALLSLINGFVQAFSNVKVEVKQRVVGETKLKELKVIEEKNLQFEYSIGFVFNKLSHFPKFGEDILDHKSRNTDRESSGPHFNQFGCFKALTSIYQGKRADVNGFFGNLKFAKVGGMPSSIVGVPSTEDVREEGVNQEDIGGLSPPKLTNGVLSIPLSNVERSRSTLSTVSLTELIELLPQIGRSSKEDHPDKKKQFSIQDFFRYTEAEGKRFFQELDRDGDGQVTLEDLEIAMRNRKLPNRYAHQFMQRTRNHLFSKSFGWKQFLSLMEQKEPTILRAYTSLRLSKSRTLQKSEILASLENAGLPANEDNAVAMMHFLNANTDESVSYGHFRNFMLLLPSDRLQVNSRSIPSKSATAGSASPVDTPAVSVLKSSLAGGISCSLSAALMHPLDTVKTRVQASTLPFQEILAKLPQLGVRGLYLGSIPAILGQFSSHGLRTGIFEASKFVLINVAPTLPEVQVQSVLSFVSTFLGTAMRIPCEVLKQRLQAGLYDNVGEALVETWRQDGLRGFFRGTGMTLCREIPFYVAGTSLYTESKKAVQQLVGRELKQWETIAVGAITGGLTAVLTTPFDVIKTRMMTASQGQPVALSVVALSILQYEGPFGFFKGAVPRFFWVAPLGAMNFAGYELIRKAMDRTDENSEAVVPK</sequence>
<dbReference type="InParanoid" id="A0A6I9UR35"/>
<keyword evidence="4 9" id="KW-0812">Transmembrane</keyword>
<dbReference type="InterPro" id="IPR018108">
    <property type="entry name" value="MCP_transmembrane"/>
</dbReference>
<comment type="similarity">
    <text evidence="2">Belongs to the mitochondrial carrier (TC 2.A.29) family.</text>
</comment>
<dbReference type="FunFam" id="1.10.238.10:FF:000597">
    <property type="entry name" value="Putative mitochondrial carrier isoform A"/>
    <property type="match status" value="1"/>
</dbReference>
<dbReference type="Gene3D" id="1.10.238.10">
    <property type="entry name" value="EF-hand"/>
    <property type="match status" value="1"/>
</dbReference>
<feature type="repeat" description="Solcar" evidence="9">
    <location>
        <begin position="607"/>
        <end position="689"/>
    </location>
</feature>
<dbReference type="SUPFAM" id="SSF103506">
    <property type="entry name" value="Mitochondrial carrier"/>
    <property type="match status" value="1"/>
</dbReference>
<evidence type="ECO:0000256" key="3">
    <source>
        <dbReference type="ARBA" id="ARBA00022448"/>
    </source>
</evidence>
<organism evidence="11 12">
    <name type="scientific">Sesamum indicum</name>
    <name type="common">Oriental sesame</name>
    <name type="synonym">Sesamum orientale</name>
    <dbReference type="NCBI Taxonomy" id="4182"/>
    <lineage>
        <taxon>Eukaryota</taxon>
        <taxon>Viridiplantae</taxon>
        <taxon>Streptophyta</taxon>
        <taxon>Embryophyta</taxon>
        <taxon>Tracheophyta</taxon>
        <taxon>Spermatophyta</taxon>
        <taxon>Magnoliopsida</taxon>
        <taxon>eudicotyledons</taxon>
        <taxon>Gunneridae</taxon>
        <taxon>Pentapetalae</taxon>
        <taxon>asterids</taxon>
        <taxon>lamiids</taxon>
        <taxon>Lamiales</taxon>
        <taxon>Pedaliaceae</taxon>
        <taxon>Sesamum</taxon>
    </lineage>
</organism>
<proteinExistence type="inferred from homology"/>
<dbReference type="PROSITE" id="PS50920">
    <property type="entry name" value="SOLCAR"/>
    <property type="match status" value="3"/>
</dbReference>
<dbReference type="InterPro" id="IPR018247">
    <property type="entry name" value="EF_Hand_1_Ca_BS"/>
</dbReference>
<dbReference type="InterPro" id="IPR011992">
    <property type="entry name" value="EF-hand-dom_pair"/>
</dbReference>
<keyword evidence="11" id="KW-1185">Reference proteome</keyword>
<protein>
    <submittedName>
        <fullName evidence="12">Mitochondrial substrate carrier family protein C</fullName>
    </submittedName>
</protein>
<dbReference type="Pfam" id="PF00153">
    <property type="entry name" value="Mito_carr"/>
    <property type="match status" value="3"/>
</dbReference>
<name>A0A6I9UR35_SESIN</name>
<evidence type="ECO:0000256" key="2">
    <source>
        <dbReference type="ARBA" id="ARBA00006375"/>
    </source>
</evidence>
<evidence type="ECO:0000256" key="9">
    <source>
        <dbReference type="PROSITE-ProRule" id="PRU00282"/>
    </source>
</evidence>
<evidence type="ECO:0000256" key="8">
    <source>
        <dbReference type="ARBA" id="ARBA00023136"/>
    </source>
</evidence>
<dbReference type="PANTHER" id="PTHR45667">
    <property type="entry name" value="S-ADENOSYLMETHIONINE MITOCHONDRIAL CARRIER PROTEIN"/>
    <property type="match status" value="1"/>
</dbReference>
<dbReference type="SUPFAM" id="SSF47473">
    <property type="entry name" value="EF-hand"/>
    <property type="match status" value="1"/>
</dbReference>
<dbReference type="InterPro" id="IPR023395">
    <property type="entry name" value="MCP_dom_sf"/>
</dbReference>
<dbReference type="FunCoup" id="A0A6I9UR35">
    <property type="interactions" value="1031"/>
</dbReference>
<dbReference type="FunFam" id="1.50.40.10:FF:000041">
    <property type="entry name" value="Mitochondrial substrate carrier family protein"/>
    <property type="match status" value="1"/>
</dbReference>
<evidence type="ECO:0000313" key="11">
    <source>
        <dbReference type="Proteomes" id="UP000504604"/>
    </source>
</evidence>
<comment type="subcellular location">
    <subcellularLocation>
        <location evidence="1">Mitochondrion inner membrane</location>
        <topology evidence="1">Multi-pass membrane protein</topology>
    </subcellularLocation>
</comment>
<gene>
    <name evidence="12" type="primary">LOC105180253</name>
</gene>
<dbReference type="KEGG" id="sind:105180253"/>
<accession>A0A6I9UR35</accession>
<keyword evidence="6" id="KW-0106">Calcium</keyword>
<keyword evidence="3" id="KW-0813">Transport</keyword>
<evidence type="ECO:0000256" key="7">
    <source>
        <dbReference type="ARBA" id="ARBA00022989"/>
    </source>
</evidence>
<evidence type="ECO:0000256" key="4">
    <source>
        <dbReference type="ARBA" id="ARBA00022692"/>
    </source>
</evidence>
<keyword evidence="8 9" id="KW-0472">Membrane</keyword>
<evidence type="ECO:0000256" key="5">
    <source>
        <dbReference type="ARBA" id="ARBA00022737"/>
    </source>
</evidence>
<dbReference type="OrthoDB" id="276989at2759"/>
<dbReference type="Proteomes" id="UP000504604">
    <property type="component" value="Unplaced"/>
</dbReference>
<evidence type="ECO:0000259" key="10">
    <source>
        <dbReference type="PROSITE" id="PS50222"/>
    </source>
</evidence>
<feature type="repeat" description="Solcar" evidence="9">
    <location>
        <begin position="698"/>
        <end position="783"/>
    </location>
</feature>
<evidence type="ECO:0000256" key="6">
    <source>
        <dbReference type="ARBA" id="ARBA00022837"/>
    </source>
</evidence>
<keyword evidence="5" id="KW-0677">Repeat</keyword>
<dbReference type="AlphaFoldDB" id="A0A6I9UR35"/>
<keyword evidence="7" id="KW-1133">Transmembrane helix</keyword>
<dbReference type="Gene3D" id="1.50.40.10">
    <property type="entry name" value="Mitochondrial carrier domain"/>
    <property type="match status" value="1"/>
</dbReference>
<dbReference type="PROSITE" id="PS50222">
    <property type="entry name" value="EF_HAND_2"/>
    <property type="match status" value="1"/>
</dbReference>
<reference evidence="12" key="1">
    <citation type="submission" date="2025-08" db="UniProtKB">
        <authorList>
            <consortium name="RefSeq"/>
        </authorList>
    </citation>
    <scope>IDENTIFICATION</scope>
</reference>
<feature type="domain" description="EF-hand" evidence="10">
    <location>
        <begin position="354"/>
        <end position="389"/>
    </location>
</feature>
<evidence type="ECO:0000256" key="1">
    <source>
        <dbReference type="ARBA" id="ARBA00004448"/>
    </source>
</evidence>
<dbReference type="GO" id="GO:0005743">
    <property type="term" value="C:mitochondrial inner membrane"/>
    <property type="evidence" value="ECO:0007669"/>
    <property type="project" value="UniProtKB-SubCell"/>
</dbReference>
<dbReference type="InterPro" id="IPR002048">
    <property type="entry name" value="EF_hand_dom"/>
</dbReference>
<dbReference type="PROSITE" id="PS00018">
    <property type="entry name" value="EF_HAND_1"/>
    <property type="match status" value="1"/>
</dbReference>
<dbReference type="RefSeq" id="XP_011102230.1">
    <property type="nucleotide sequence ID" value="XM_011103928.2"/>
</dbReference>
<dbReference type="GeneID" id="105180253"/>
<evidence type="ECO:0000313" key="12">
    <source>
        <dbReference type="RefSeq" id="XP_011102230.1"/>
    </source>
</evidence>
<feature type="repeat" description="Solcar" evidence="9">
    <location>
        <begin position="518"/>
        <end position="598"/>
    </location>
</feature>
<dbReference type="GO" id="GO:0005509">
    <property type="term" value="F:calcium ion binding"/>
    <property type="evidence" value="ECO:0007669"/>
    <property type="project" value="InterPro"/>
</dbReference>